<dbReference type="Pfam" id="PF04542">
    <property type="entry name" value="Sigma70_r2"/>
    <property type="match status" value="1"/>
</dbReference>
<dbReference type="Pfam" id="PF08281">
    <property type="entry name" value="Sigma70_r4_2"/>
    <property type="match status" value="1"/>
</dbReference>
<evidence type="ECO:0000259" key="5">
    <source>
        <dbReference type="Pfam" id="PF04542"/>
    </source>
</evidence>
<organism evidence="7 8">
    <name type="scientific">Methylorubrum rhodesianum</name>
    <dbReference type="NCBI Taxonomy" id="29427"/>
    <lineage>
        <taxon>Bacteria</taxon>
        <taxon>Pseudomonadati</taxon>
        <taxon>Pseudomonadota</taxon>
        <taxon>Alphaproteobacteria</taxon>
        <taxon>Hyphomicrobiales</taxon>
        <taxon>Methylobacteriaceae</taxon>
        <taxon>Methylorubrum</taxon>
    </lineage>
</organism>
<dbReference type="SUPFAM" id="SSF88659">
    <property type="entry name" value="Sigma3 and sigma4 domains of RNA polymerase sigma factors"/>
    <property type="match status" value="1"/>
</dbReference>
<dbReference type="Proteomes" id="UP001404845">
    <property type="component" value="Unassembled WGS sequence"/>
</dbReference>
<evidence type="ECO:0000313" key="7">
    <source>
        <dbReference type="EMBL" id="MEN3227502.1"/>
    </source>
</evidence>
<evidence type="ECO:0000256" key="1">
    <source>
        <dbReference type="ARBA" id="ARBA00010641"/>
    </source>
</evidence>
<feature type="domain" description="RNA polymerase sigma-70 region 2" evidence="5">
    <location>
        <begin position="20"/>
        <end position="79"/>
    </location>
</feature>
<accession>A0ABU9Z893</accession>
<dbReference type="SUPFAM" id="SSF88946">
    <property type="entry name" value="Sigma2 domain of RNA polymerase sigma factors"/>
    <property type="match status" value="1"/>
</dbReference>
<dbReference type="PANTHER" id="PTHR43133">
    <property type="entry name" value="RNA POLYMERASE ECF-TYPE SIGMA FACTO"/>
    <property type="match status" value="1"/>
</dbReference>
<feature type="domain" description="RNA polymerase sigma factor 70 region 4 type 2" evidence="6">
    <location>
        <begin position="116"/>
        <end position="165"/>
    </location>
</feature>
<dbReference type="InterPro" id="IPR007627">
    <property type="entry name" value="RNA_pol_sigma70_r2"/>
</dbReference>
<dbReference type="NCBIfam" id="TIGR02937">
    <property type="entry name" value="sigma70-ECF"/>
    <property type="match status" value="1"/>
</dbReference>
<comment type="caution">
    <text evidence="7">The sequence shown here is derived from an EMBL/GenBank/DDBJ whole genome shotgun (WGS) entry which is preliminary data.</text>
</comment>
<sequence>MGFGAGGMSAGLIEALHRCEGARLQRFLMRLLGNHADAAEAAQETYLRLVKALGRTEIEQPRIFLFFVARNVALNLGARRRLERGLFSSLTDLDPAEVTDEGARPEQQIIARQQLRLVAAAIDRLPPRCREVFLLSTLDGLPNGVIAVRLGISRNMVEKHLMKAFLHTRRTCRDFF</sequence>
<dbReference type="InterPro" id="IPR013325">
    <property type="entry name" value="RNA_pol_sigma_r2"/>
</dbReference>
<comment type="similarity">
    <text evidence="1">Belongs to the sigma-70 factor family. ECF subfamily.</text>
</comment>
<dbReference type="Gene3D" id="1.10.1740.10">
    <property type="match status" value="1"/>
</dbReference>
<protein>
    <submittedName>
        <fullName evidence="7">Sigma-70 family RNA polymerase sigma factor</fullName>
    </submittedName>
</protein>
<reference evidence="7 8" key="1">
    <citation type="journal article" date="2023" name="PLoS ONE">
        <title>Complete genome assembly of Hawai'i environmental nontuberculous mycobacteria reveals unexpected co-isolation with methylobacteria.</title>
        <authorList>
            <person name="Hendrix J."/>
            <person name="Epperson L.E."/>
            <person name="Tong E.I."/>
            <person name="Chan Y.L."/>
            <person name="Hasan N.A."/>
            <person name="Dawrs S.N."/>
            <person name="Norton G.J."/>
            <person name="Virdi R."/>
            <person name="Crooks J.L."/>
            <person name="Chan E.D."/>
            <person name="Honda J.R."/>
            <person name="Strong M."/>
        </authorList>
    </citation>
    <scope>NUCLEOTIDE SEQUENCE [LARGE SCALE GENOMIC DNA]</scope>
    <source>
        <strain evidence="7 8">NJH_HI01</strain>
    </source>
</reference>
<dbReference type="InterPro" id="IPR013324">
    <property type="entry name" value="RNA_pol_sigma_r3/r4-like"/>
</dbReference>
<dbReference type="InterPro" id="IPR036388">
    <property type="entry name" value="WH-like_DNA-bd_sf"/>
</dbReference>
<keyword evidence="4" id="KW-0804">Transcription</keyword>
<gene>
    <name evidence="7" type="ORF">PUR21_07595</name>
</gene>
<name>A0ABU9Z893_9HYPH</name>
<evidence type="ECO:0000256" key="3">
    <source>
        <dbReference type="ARBA" id="ARBA00023082"/>
    </source>
</evidence>
<evidence type="ECO:0000256" key="4">
    <source>
        <dbReference type="ARBA" id="ARBA00023163"/>
    </source>
</evidence>
<keyword evidence="2" id="KW-0805">Transcription regulation</keyword>
<evidence type="ECO:0000256" key="2">
    <source>
        <dbReference type="ARBA" id="ARBA00023015"/>
    </source>
</evidence>
<dbReference type="InterPro" id="IPR013249">
    <property type="entry name" value="RNA_pol_sigma70_r4_t2"/>
</dbReference>
<dbReference type="PANTHER" id="PTHR43133:SF63">
    <property type="entry name" value="RNA POLYMERASE SIGMA FACTOR FECI-RELATED"/>
    <property type="match status" value="1"/>
</dbReference>
<dbReference type="InterPro" id="IPR039425">
    <property type="entry name" value="RNA_pol_sigma-70-like"/>
</dbReference>
<keyword evidence="8" id="KW-1185">Reference proteome</keyword>
<dbReference type="InterPro" id="IPR014284">
    <property type="entry name" value="RNA_pol_sigma-70_dom"/>
</dbReference>
<dbReference type="EMBL" id="JAQYXL010000001">
    <property type="protein sequence ID" value="MEN3227502.1"/>
    <property type="molecule type" value="Genomic_DNA"/>
</dbReference>
<proteinExistence type="inferred from homology"/>
<evidence type="ECO:0000259" key="6">
    <source>
        <dbReference type="Pfam" id="PF08281"/>
    </source>
</evidence>
<evidence type="ECO:0000313" key="8">
    <source>
        <dbReference type="Proteomes" id="UP001404845"/>
    </source>
</evidence>
<keyword evidence="3" id="KW-0731">Sigma factor</keyword>
<dbReference type="RefSeq" id="WP_183668372.1">
    <property type="nucleotide sequence ID" value="NZ_JACHOS010000009.1"/>
</dbReference>
<dbReference type="Gene3D" id="1.10.10.10">
    <property type="entry name" value="Winged helix-like DNA-binding domain superfamily/Winged helix DNA-binding domain"/>
    <property type="match status" value="1"/>
</dbReference>